<accession>A0A3N5AWR5</accession>
<dbReference type="SUPFAM" id="SSF53850">
    <property type="entry name" value="Periplasmic binding protein-like II"/>
    <property type="match status" value="1"/>
</dbReference>
<dbReference type="Pfam" id="PF13531">
    <property type="entry name" value="SBP_bac_11"/>
    <property type="match status" value="1"/>
</dbReference>
<dbReference type="Proteomes" id="UP000282654">
    <property type="component" value="Unassembled WGS sequence"/>
</dbReference>
<comment type="caution">
    <text evidence="1">The sequence shown here is derived from an EMBL/GenBank/DDBJ whole genome shotgun (WGS) entry which is preliminary data.</text>
</comment>
<reference evidence="1 2" key="1">
    <citation type="submission" date="2018-11" db="EMBL/GenBank/DDBJ databases">
        <title>Genomic Encyclopedia of Type Strains, Phase IV (KMG-IV): sequencing the most valuable type-strain genomes for metagenomic binning, comparative biology and taxonomic classification.</title>
        <authorList>
            <person name="Goeker M."/>
        </authorList>
    </citation>
    <scope>NUCLEOTIDE SEQUENCE [LARGE SCALE GENOMIC DNA]</scope>
    <source>
        <strain evidence="1 2">DSM 102936</strain>
    </source>
</reference>
<proteinExistence type="predicted"/>
<dbReference type="Gene3D" id="3.40.190.10">
    <property type="entry name" value="Periplasmic binding protein-like II"/>
    <property type="match status" value="2"/>
</dbReference>
<dbReference type="RefSeq" id="WP_123926836.1">
    <property type="nucleotide sequence ID" value="NZ_RKRE01000001.1"/>
</dbReference>
<dbReference type="OrthoDB" id="9786399at2"/>
<dbReference type="InterPro" id="IPR050682">
    <property type="entry name" value="ModA/WtpA"/>
</dbReference>
<dbReference type="AlphaFoldDB" id="A0A3N5AWR5"/>
<dbReference type="GO" id="GO:0015689">
    <property type="term" value="P:molybdate ion transport"/>
    <property type="evidence" value="ECO:0007669"/>
    <property type="project" value="TreeGrafter"/>
</dbReference>
<dbReference type="PANTHER" id="PTHR30632:SF0">
    <property type="entry name" value="SULFATE-BINDING PROTEIN"/>
    <property type="match status" value="1"/>
</dbReference>
<gene>
    <name evidence="1" type="ORF">EDD75_0234</name>
</gene>
<evidence type="ECO:0000313" key="1">
    <source>
        <dbReference type="EMBL" id="RPF49424.1"/>
    </source>
</evidence>
<name>A0A3N5AWR5_9THEO</name>
<protein>
    <submittedName>
        <fullName evidence="1">ABC-type molybdate transport system substrate-binding protein</fullName>
    </submittedName>
</protein>
<keyword evidence="2" id="KW-1185">Reference proteome</keyword>
<sequence length="280" mass="31642">MSLKLPEIPVTRRDDLHNLEYVDSADLILFMAGNQFMVMEELLAAFQRAYPEVKRIFYETLPPGLELQQILAGGARFGGMEIRVTPDVYTAVSETAMQELAQKGLVNEYFVYLHNRIVLMVPQGNPAGIRRVTDLARDEVKISQPGPLEDITRHIVAMYRKAGGEKLVHRVMEEKRAEGTTIFTLVHHRETPLRIRKGTVDVGPVWATEVIHAQREGIPVETVDPGAELDQRDEVNYYVAALTNAPHPENARKFLSFIRSPEAQGIYARYGFLPHFPAPQ</sequence>
<dbReference type="GO" id="GO:0030973">
    <property type="term" value="F:molybdate ion binding"/>
    <property type="evidence" value="ECO:0007669"/>
    <property type="project" value="TreeGrafter"/>
</dbReference>
<organism evidence="1 2">
    <name type="scientific">Thermodesulfitimonas autotrophica</name>
    <dbReference type="NCBI Taxonomy" id="1894989"/>
    <lineage>
        <taxon>Bacteria</taxon>
        <taxon>Bacillati</taxon>
        <taxon>Bacillota</taxon>
        <taxon>Clostridia</taxon>
        <taxon>Thermoanaerobacterales</taxon>
        <taxon>Thermoanaerobacteraceae</taxon>
        <taxon>Thermodesulfitimonas</taxon>
    </lineage>
</organism>
<dbReference type="PANTHER" id="PTHR30632">
    <property type="entry name" value="MOLYBDATE-BINDING PERIPLASMIC PROTEIN"/>
    <property type="match status" value="1"/>
</dbReference>
<dbReference type="EMBL" id="RKRE01000001">
    <property type="protein sequence ID" value="RPF49424.1"/>
    <property type="molecule type" value="Genomic_DNA"/>
</dbReference>
<evidence type="ECO:0000313" key="2">
    <source>
        <dbReference type="Proteomes" id="UP000282654"/>
    </source>
</evidence>